<evidence type="ECO:0008006" key="5">
    <source>
        <dbReference type="Google" id="ProtNLM"/>
    </source>
</evidence>
<evidence type="ECO:0000313" key="4">
    <source>
        <dbReference type="Proteomes" id="UP000039865"/>
    </source>
</evidence>
<name>A0A078API2_STYLE</name>
<evidence type="ECO:0000313" key="3">
    <source>
        <dbReference type="EMBL" id="CDW82843.1"/>
    </source>
</evidence>
<keyword evidence="2" id="KW-1133">Transmembrane helix</keyword>
<keyword evidence="2" id="KW-0472">Membrane</keyword>
<feature type="transmembrane region" description="Helical" evidence="2">
    <location>
        <begin position="89"/>
        <end position="106"/>
    </location>
</feature>
<keyword evidence="4" id="KW-1185">Reference proteome</keyword>
<proteinExistence type="predicted"/>
<feature type="transmembrane region" description="Helical" evidence="2">
    <location>
        <begin position="221"/>
        <end position="243"/>
    </location>
</feature>
<dbReference type="InParanoid" id="A0A078API2"/>
<keyword evidence="2" id="KW-0812">Transmembrane</keyword>
<feature type="region of interest" description="Disordered" evidence="1">
    <location>
        <begin position="1"/>
        <end position="30"/>
    </location>
</feature>
<organism evidence="3 4">
    <name type="scientific">Stylonychia lemnae</name>
    <name type="common">Ciliate</name>
    <dbReference type="NCBI Taxonomy" id="5949"/>
    <lineage>
        <taxon>Eukaryota</taxon>
        <taxon>Sar</taxon>
        <taxon>Alveolata</taxon>
        <taxon>Ciliophora</taxon>
        <taxon>Intramacronucleata</taxon>
        <taxon>Spirotrichea</taxon>
        <taxon>Stichotrichia</taxon>
        <taxon>Sporadotrichida</taxon>
        <taxon>Oxytrichidae</taxon>
        <taxon>Stylonychinae</taxon>
        <taxon>Stylonychia</taxon>
    </lineage>
</organism>
<dbReference type="EMBL" id="CCKQ01011301">
    <property type="protein sequence ID" value="CDW82843.1"/>
    <property type="molecule type" value="Genomic_DNA"/>
</dbReference>
<sequence>MPSKNSKNQPELKSKDSFESDRSNTKSIRIGANLTQNDFNDAELASTNEKVDIKSSSYCLNESEVVGSEDVDKEKQYALNESQKWTMRYGLSVLAISIVMIIYGLVNVVQEFKDIIKIDSLDKKKSLEFKGQVPQKQEESNDMEDFDNTRSQQVKFLYDMITFVFLQGISLLMHSLTLIQGIFGLFQATQSLIHLKKIKSNGNNPRFLKTLQEKTNKISEYINCLILMQISSSVAYSVVYIVIIQKAYWRFEEEKINNENIEKQILDYQSVVSVRCAIIISFYLVGCLFSLLVFGRFKHHQKMYEDNIRGQKHSHEQSKFLENNKIGCTSIQIDE</sequence>
<gene>
    <name evidence="3" type="primary">Contig15490.g16503</name>
    <name evidence="3" type="ORF">STYLEM_11878</name>
</gene>
<accession>A0A078API2</accession>
<reference evidence="3 4" key="1">
    <citation type="submission" date="2014-06" db="EMBL/GenBank/DDBJ databases">
        <authorList>
            <person name="Swart Estienne"/>
        </authorList>
    </citation>
    <scope>NUCLEOTIDE SEQUENCE [LARGE SCALE GENOMIC DNA]</scope>
    <source>
        <strain evidence="3 4">130c</strain>
    </source>
</reference>
<dbReference type="AlphaFoldDB" id="A0A078API2"/>
<feature type="transmembrane region" description="Helical" evidence="2">
    <location>
        <begin position="160"/>
        <end position="186"/>
    </location>
</feature>
<evidence type="ECO:0000256" key="1">
    <source>
        <dbReference type="SAM" id="MobiDB-lite"/>
    </source>
</evidence>
<evidence type="ECO:0000256" key="2">
    <source>
        <dbReference type="SAM" id="Phobius"/>
    </source>
</evidence>
<dbReference type="Proteomes" id="UP000039865">
    <property type="component" value="Unassembled WGS sequence"/>
</dbReference>
<feature type="compositionally biased region" description="Basic and acidic residues" evidence="1">
    <location>
        <begin position="10"/>
        <end position="24"/>
    </location>
</feature>
<feature type="transmembrane region" description="Helical" evidence="2">
    <location>
        <begin position="272"/>
        <end position="294"/>
    </location>
</feature>
<protein>
    <recommendedName>
        <fullName evidence="5">Transmembrane protein</fullName>
    </recommendedName>
</protein>